<name>A0A342KB16_9SAUR</name>
<feature type="transmembrane region" description="Helical" evidence="1">
    <location>
        <begin position="6"/>
        <end position="24"/>
    </location>
</feature>
<dbReference type="EMBL" id="KU641019">
    <property type="protein sequence ID" value="ANC62858.1"/>
    <property type="molecule type" value="Genomic_DNA"/>
</dbReference>
<gene>
    <name evidence="2" type="primary">ATP8</name>
</gene>
<proteinExistence type="predicted"/>
<accession>A0A342KB16</accession>
<dbReference type="AlphaFoldDB" id="A0A342KB16"/>
<evidence type="ECO:0000313" key="2">
    <source>
        <dbReference type="EMBL" id="ANC62858.1"/>
    </source>
</evidence>
<organism evidence="2">
    <name type="scientific">Rhabdophis tigrinus</name>
    <name type="common">Tiger keelback</name>
    <dbReference type="NCBI Taxonomy" id="126484"/>
    <lineage>
        <taxon>Eukaryota</taxon>
        <taxon>Metazoa</taxon>
        <taxon>Chordata</taxon>
        <taxon>Craniata</taxon>
        <taxon>Vertebrata</taxon>
        <taxon>Euteleostomi</taxon>
        <taxon>Lepidosauria</taxon>
        <taxon>Squamata</taxon>
        <taxon>Bifurcata</taxon>
        <taxon>Unidentata</taxon>
        <taxon>Episquamata</taxon>
        <taxon>Toxicofera</taxon>
        <taxon>Serpentes</taxon>
        <taxon>Colubroidea</taxon>
        <taxon>Colubridae</taxon>
        <taxon>Natricinae</taxon>
        <taxon>Rhabdophis</taxon>
    </lineage>
</organism>
<dbReference type="RefSeq" id="YP_009254172.1">
    <property type="nucleotide sequence ID" value="NC_030210.1"/>
</dbReference>
<geneLocation type="mitochondrion" evidence="2"/>
<keyword evidence="2" id="KW-0496">Mitochondrion</keyword>
<evidence type="ECO:0000256" key="1">
    <source>
        <dbReference type="SAM" id="Phobius"/>
    </source>
</evidence>
<reference evidence="2" key="1">
    <citation type="journal article" date="2016" name="Mitochondrial DNA Part B Resour">
        <title>The complete mitochondrial DNA sequence and the phylogenetic position of Rhabdophis tigrinus (Reptilia: Squamata).</title>
        <authorList>
            <person name="Zhao D."/>
            <person name="Liu H."/>
            <person name="Zhao W.-G."/>
            <person name="Liu P."/>
        </authorList>
    </citation>
    <scope>NUCLEOTIDE SEQUENCE</scope>
    <source>
        <tissue evidence="2">Muscle</tissue>
    </source>
</reference>
<keyword evidence="1" id="KW-1133">Transmembrane helix</keyword>
<protein>
    <submittedName>
        <fullName evidence="2">ATP synthase F0 subunit 8</fullName>
    </submittedName>
</protein>
<keyword evidence="1" id="KW-0812">Transmembrane</keyword>
<keyword evidence="1" id="KW-0472">Membrane</keyword>
<sequence>MPQLDTIFISLIFSWTWTMIYFMVKKTSTIRMTLPPKIFSHTKFNKQTLTLPWT</sequence>